<dbReference type="InterPro" id="IPR011990">
    <property type="entry name" value="TPR-like_helical_dom_sf"/>
</dbReference>
<dbReference type="Proteomes" id="UP000789342">
    <property type="component" value="Unassembled WGS sequence"/>
</dbReference>
<dbReference type="Gene3D" id="1.25.40.10">
    <property type="entry name" value="Tetratricopeptide repeat domain"/>
    <property type="match status" value="1"/>
</dbReference>
<dbReference type="SUPFAM" id="SSF81901">
    <property type="entry name" value="HCP-like"/>
    <property type="match status" value="1"/>
</dbReference>
<feature type="compositionally biased region" description="Low complexity" evidence="1">
    <location>
        <begin position="28"/>
        <end position="43"/>
    </location>
</feature>
<proteinExistence type="predicted"/>
<dbReference type="PANTHER" id="PTHR43628:SF1">
    <property type="entry name" value="CHITIN SYNTHASE REGULATORY FACTOR 2-RELATED"/>
    <property type="match status" value="1"/>
</dbReference>
<dbReference type="OrthoDB" id="2384430at2759"/>
<protein>
    <submittedName>
        <fullName evidence="2">1543_t:CDS:1</fullName>
    </submittedName>
</protein>
<evidence type="ECO:0000256" key="1">
    <source>
        <dbReference type="SAM" id="MobiDB-lite"/>
    </source>
</evidence>
<evidence type="ECO:0000313" key="2">
    <source>
        <dbReference type="EMBL" id="CAG8769282.1"/>
    </source>
</evidence>
<reference evidence="2" key="1">
    <citation type="submission" date="2021-06" db="EMBL/GenBank/DDBJ databases">
        <authorList>
            <person name="Kallberg Y."/>
            <person name="Tangrot J."/>
            <person name="Rosling A."/>
        </authorList>
    </citation>
    <scope>NUCLEOTIDE SEQUENCE</scope>
    <source>
        <strain evidence="2">CL551</strain>
    </source>
</reference>
<feature type="compositionally biased region" description="Polar residues" evidence="1">
    <location>
        <begin position="44"/>
        <end position="58"/>
    </location>
</feature>
<dbReference type="SMART" id="SM00671">
    <property type="entry name" value="SEL1"/>
    <property type="match status" value="4"/>
</dbReference>
<organism evidence="2 3">
    <name type="scientific">Acaulospora morrowiae</name>
    <dbReference type="NCBI Taxonomy" id="94023"/>
    <lineage>
        <taxon>Eukaryota</taxon>
        <taxon>Fungi</taxon>
        <taxon>Fungi incertae sedis</taxon>
        <taxon>Mucoromycota</taxon>
        <taxon>Glomeromycotina</taxon>
        <taxon>Glomeromycetes</taxon>
        <taxon>Diversisporales</taxon>
        <taxon>Acaulosporaceae</taxon>
        <taxon>Acaulospora</taxon>
    </lineage>
</organism>
<dbReference type="PANTHER" id="PTHR43628">
    <property type="entry name" value="ACTIVATOR OF C KINASE PROTEIN 1-RELATED"/>
    <property type="match status" value="1"/>
</dbReference>
<accession>A0A9N9J804</accession>
<dbReference type="Pfam" id="PF08238">
    <property type="entry name" value="Sel1"/>
    <property type="match status" value="4"/>
</dbReference>
<name>A0A9N9J804_9GLOM</name>
<comment type="caution">
    <text evidence="2">The sequence shown here is derived from an EMBL/GenBank/DDBJ whole genome shotgun (WGS) entry which is preliminary data.</text>
</comment>
<gene>
    <name evidence="2" type="ORF">AMORRO_LOCUS16481</name>
</gene>
<feature type="non-terminal residue" evidence="2">
    <location>
        <position position="262"/>
    </location>
</feature>
<evidence type="ECO:0000313" key="3">
    <source>
        <dbReference type="Proteomes" id="UP000789342"/>
    </source>
</evidence>
<feature type="region of interest" description="Disordered" evidence="1">
    <location>
        <begin position="28"/>
        <end position="60"/>
    </location>
</feature>
<keyword evidence="3" id="KW-1185">Reference proteome</keyword>
<dbReference type="AlphaFoldDB" id="A0A9N9J804"/>
<sequence length="262" mass="29828">MLKNPKKNSKRLTIVTSRVNPSIISPSSTISSSSYFSPRSRSPLTTASSRNSMIASSPPSRPNYYLRADPTRDLVDILLSTFLEEQLHCTTNKRIAEILVESIENRGETPRNIYLWLISYQNILKYKSLLGFFLLMEIGCEKNMLKAFALFLAAAKKDFIIAQEMVGDCYYYGWGTQENYEMAFHWYGKAAGNGSAYGYHGLGFCYEYGRGTSICLRKAFECYRTSARMGSLYGMSDVARRYQRGIGISKSLEQSIYWYKKA</sequence>
<dbReference type="EMBL" id="CAJVPV010045494">
    <property type="protein sequence ID" value="CAG8769282.1"/>
    <property type="molecule type" value="Genomic_DNA"/>
</dbReference>
<dbReference type="InterPro" id="IPR006597">
    <property type="entry name" value="Sel1-like"/>
</dbReference>
<dbReference type="InterPro" id="IPR052945">
    <property type="entry name" value="Mitotic_Regulator"/>
</dbReference>